<evidence type="ECO:0000313" key="10">
    <source>
        <dbReference type="Proteomes" id="UP000400924"/>
    </source>
</evidence>
<feature type="transmembrane region" description="Helical" evidence="8">
    <location>
        <begin position="288"/>
        <end position="316"/>
    </location>
</feature>
<feature type="transmembrane region" description="Helical" evidence="8">
    <location>
        <begin position="83"/>
        <end position="107"/>
    </location>
</feature>
<feature type="transmembrane region" description="Helical" evidence="8">
    <location>
        <begin position="35"/>
        <end position="55"/>
    </location>
</feature>
<dbReference type="EMBL" id="VJZC01000311">
    <property type="protein sequence ID" value="MPY61547.1"/>
    <property type="molecule type" value="Genomic_DNA"/>
</dbReference>
<dbReference type="AlphaFoldDB" id="A0A5N8XQA7"/>
<reference evidence="9 10" key="1">
    <citation type="submission" date="2019-07" db="EMBL/GenBank/DDBJ databases">
        <title>New species of Amycolatopsis and Streptomyces.</title>
        <authorList>
            <person name="Duangmal K."/>
            <person name="Teo W.F.A."/>
            <person name="Lipun K."/>
        </authorList>
    </citation>
    <scope>NUCLEOTIDE SEQUENCE [LARGE SCALE GENOMIC DNA]</scope>
    <source>
        <strain evidence="9 10">NBRC 106415</strain>
    </source>
</reference>
<keyword evidence="5 8" id="KW-0812">Transmembrane</keyword>
<feature type="transmembrane region" description="Helical" evidence="8">
    <location>
        <begin position="249"/>
        <end position="268"/>
    </location>
</feature>
<evidence type="ECO:0000256" key="4">
    <source>
        <dbReference type="ARBA" id="ARBA00022519"/>
    </source>
</evidence>
<keyword evidence="6 8" id="KW-1133">Transmembrane helix</keyword>
<keyword evidence="3" id="KW-1003">Cell membrane</keyword>
<evidence type="ECO:0000256" key="8">
    <source>
        <dbReference type="SAM" id="Phobius"/>
    </source>
</evidence>
<name>A0A5N8XQA7_9ACTN</name>
<evidence type="ECO:0000256" key="2">
    <source>
        <dbReference type="ARBA" id="ARBA00022448"/>
    </source>
</evidence>
<dbReference type="Pfam" id="PF02653">
    <property type="entry name" value="BPD_transp_2"/>
    <property type="match status" value="1"/>
</dbReference>
<dbReference type="OrthoDB" id="9808136at2"/>
<dbReference type="GO" id="GO:0005886">
    <property type="term" value="C:plasma membrane"/>
    <property type="evidence" value="ECO:0007669"/>
    <property type="project" value="UniProtKB-SubCell"/>
</dbReference>
<accession>A0A5N8XQA7</accession>
<dbReference type="PANTHER" id="PTHR32196">
    <property type="entry name" value="ABC TRANSPORTER PERMEASE PROTEIN YPHD-RELATED-RELATED"/>
    <property type="match status" value="1"/>
</dbReference>
<keyword evidence="10" id="KW-1185">Reference proteome</keyword>
<dbReference type="PANTHER" id="PTHR32196:SF21">
    <property type="entry name" value="ABC TRANSPORTER PERMEASE PROTEIN YPHD-RELATED"/>
    <property type="match status" value="1"/>
</dbReference>
<organism evidence="9 10">
    <name type="scientific">Streptomyces spongiae</name>
    <dbReference type="NCBI Taxonomy" id="565072"/>
    <lineage>
        <taxon>Bacteria</taxon>
        <taxon>Bacillati</taxon>
        <taxon>Actinomycetota</taxon>
        <taxon>Actinomycetes</taxon>
        <taxon>Kitasatosporales</taxon>
        <taxon>Streptomycetaceae</taxon>
        <taxon>Streptomyces</taxon>
    </lineage>
</organism>
<keyword evidence="7 8" id="KW-0472">Membrane</keyword>
<comment type="subcellular location">
    <subcellularLocation>
        <location evidence="1">Cell membrane</location>
        <topology evidence="1">Multi-pass membrane protein</topology>
    </subcellularLocation>
</comment>
<evidence type="ECO:0000256" key="3">
    <source>
        <dbReference type="ARBA" id="ARBA00022475"/>
    </source>
</evidence>
<evidence type="ECO:0000313" key="9">
    <source>
        <dbReference type="EMBL" id="MPY61547.1"/>
    </source>
</evidence>
<dbReference type="InterPro" id="IPR001851">
    <property type="entry name" value="ABC_transp_permease"/>
</dbReference>
<sequence length="357" mass="36928">MATAEFAAAAEAPTALDDGKPPATAGARKWLQFRFLIRFQSLLGLVLVLFGGIIFSPRRNGEILFLSADNLANIVRSVSETGIIAVGMTFVIIAGGIDLSVGAVLGLSGVLVARLMIDWNYGTALAIVIVLIAGLLFGVLQGLVSNYMRIQAFIVTLAGLQLARGLARTISGDKFINISYGDGAKQAPSSFSVLGDRFFGGVLPVSALVFLGVGIIGAVMLNTTRFGRHVFAVGGNERAARLSGINVRYVKIVTFAICGLTAALSGILDAGQLAFANPDSGTGYELTAIAAVVIGGTSLFGGEGTVVGTLAGALLLGTLNNILQLNNINANLQLIVTATIIVLAAALQHLASRRRST</sequence>
<comment type="caution">
    <text evidence="9">The sequence shown here is derived from an EMBL/GenBank/DDBJ whole genome shotgun (WGS) entry which is preliminary data.</text>
</comment>
<protein>
    <submittedName>
        <fullName evidence="9">ABC transporter permease</fullName>
    </submittedName>
</protein>
<gene>
    <name evidence="9" type="ORF">FNH08_31710</name>
</gene>
<proteinExistence type="predicted"/>
<dbReference type="CDD" id="cd06579">
    <property type="entry name" value="TM_PBP1_transp_AraH_like"/>
    <property type="match status" value="1"/>
</dbReference>
<feature type="transmembrane region" description="Helical" evidence="8">
    <location>
        <begin position="198"/>
        <end position="221"/>
    </location>
</feature>
<feature type="transmembrane region" description="Helical" evidence="8">
    <location>
        <begin position="119"/>
        <end position="140"/>
    </location>
</feature>
<evidence type="ECO:0000256" key="6">
    <source>
        <dbReference type="ARBA" id="ARBA00022989"/>
    </source>
</evidence>
<evidence type="ECO:0000256" key="1">
    <source>
        <dbReference type="ARBA" id="ARBA00004651"/>
    </source>
</evidence>
<feature type="transmembrane region" description="Helical" evidence="8">
    <location>
        <begin position="328"/>
        <end position="351"/>
    </location>
</feature>
<evidence type="ECO:0000256" key="5">
    <source>
        <dbReference type="ARBA" id="ARBA00022692"/>
    </source>
</evidence>
<dbReference type="Proteomes" id="UP000400924">
    <property type="component" value="Unassembled WGS sequence"/>
</dbReference>
<keyword evidence="4" id="KW-0997">Cell inner membrane</keyword>
<dbReference type="RefSeq" id="WP_152774965.1">
    <property type="nucleotide sequence ID" value="NZ_VJZC01000311.1"/>
</dbReference>
<keyword evidence="2" id="KW-0813">Transport</keyword>
<dbReference type="GO" id="GO:0022857">
    <property type="term" value="F:transmembrane transporter activity"/>
    <property type="evidence" value="ECO:0007669"/>
    <property type="project" value="InterPro"/>
</dbReference>
<evidence type="ECO:0000256" key="7">
    <source>
        <dbReference type="ARBA" id="ARBA00023136"/>
    </source>
</evidence>